<feature type="domain" description="Secretion system C-terminal sorting" evidence="2">
    <location>
        <begin position="281"/>
        <end position="353"/>
    </location>
</feature>
<dbReference type="Pfam" id="PF18962">
    <property type="entry name" value="Por_Secre_tail"/>
    <property type="match status" value="1"/>
</dbReference>
<evidence type="ECO:0000259" key="2">
    <source>
        <dbReference type="Pfam" id="PF18962"/>
    </source>
</evidence>
<reference evidence="3 4" key="1">
    <citation type="journal article" date="2016" name="Nat. Commun.">
        <title>Thousands of microbial genomes shed light on interconnected biogeochemical processes in an aquifer system.</title>
        <authorList>
            <person name="Anantharaman K."/>
            <person name="Brown C.T."/>
            <person name="Hug L.A."/>
            <person name="Sharon I."/>
            <person name="Castelle C.J."/>
            <person name="Probst A.J."/>
            <person name="Thomas B.C."/>
            <person name="Singh A."/>
            <person name="Wilkins M.J."/>
            <person name="Karaoz U."/>
            <person name="Brodie E.L."/>
            <person name="Williams K.H."/>
            <person name="Hubbard S.S."/>
            <person name="Banfield J.F."/>
        </authorList>
    </citation>
    <scope>NUCLEOTIDE SEQUENCE [LARGE SCALE GENOMIC DNA]</scope>
</reference>
<dbReference type="EMBL" id="MFYX01000093">
    <property type="protein sequence ID" value="OGK03232.1"/>
    <property type="molecule type" value="Genomic_DNA"/>
</dbReference>
<sequence>MKFAQSVFFPALIALLLFLCAPAPCQDSTRILFIGNSFSLRLPTTLVRSFARERGYHVYTKEIIKGGTRLEGQWADTTTLHEIRVGNYDYVVLQGYQVDYSDSKFSLYADSFNQVVTAAGAKSVFYMTWAYVTQKPRYDSTNLVWFPSRQDTISQIYMNAVTSLGALVSPVGFAFDTVIKEDLSFPLWYTDGYHQSTEGGYLGACVFFAAFFGEDPTGLTSFGTYYTGATIDSATKAYLQHMAWVTVNKPELNQYIPYKYTTKTTTCFVADKSQFQITCSPNPFNPRTCITLENYRFQITDYELGIYTISGKLVKSLTPDIRNSFVWDASNQPSGVYIIKATAGGARIAKKVLLTK</sequence>
<dbReference type="Proteomes" id="UP000179243">
    <property type="component" value="Unassembled WGS sequence"/>
</dbReference>
<dbReference type="NCBIfam" id="TIGR04183">
    <property type="entry name" value="Por_Secre_tail"/>
    <property type="match status" value="1"/>
</dbReference>
<evidence type="ECO:0000313" key="4">
    <source>
        <dbReference type="Proteomes" id="UP000179243"/>
    </source>
</evidence>
<gene>
    <name evidence="3" type="ORF">A2519_13255</name>
</gene>
<feature type="signal peptide" evidence="1">
    <location>
        <begin position="1"/>
        <end position="25"/>
    </location>
</feature>
<dbReference type="InterPro" id="IPR026444">
    <property type="entry name" value="Secre_tail"/>
</dbReference>
<dbReference type="InterPro" id="IPR036514">
    <property type="entry name" value="SGNH_hydro_sf"/>
</dbReference>
<evidence type="ECO:0000313" key="3">
    <source>
        <dbReference type="EMBL" id="OGK03232.1"/>
    </source>
</evidence>
<feature type="chain" id="PRO_5009528517" description="Secretion system C-terminal sorting domain-containing protein" evidence="1">
    <location>
        <begin position="26"/>
        <end position="356"/>
    </location>
</feature>
<comment type="caution">
    <text evidence="3">The sequence shown here is derived from an EMBL/GenBank/DDBJ whole genome shotgun (WGS) entry which is preliminary data.</text>
</comment>
<protein>
    <recommendedName>
        <fullName evidence="2">Secretion system C-terminal sorting domain-containing protein</fullName>
    </recommendedName>
</protein>
<accession>A0A1F7F9N1</accession>
<dbReference type="AlphaFoldDB" id="A0A1F7F9N1"/>
<name>A0A1F7F9N1_UNCRA</name>
<evidence type="ECO:0000256" key="1">
    <source>
        <dbReference type="SAM" id="SignalP"/>
    </source>
</evidence>
<proteinExistence type="predicted"/>
<dbReference type="Gene3D" id="3.40.50.1110">
    <property type="entry name" value="SGNH hydrolase"/>
    <property type="match status" value="1"/>
</dbReference>
<keyword evidence="1" id="KW-0732">Signal</keyword>
<organism evidence="3 4">
    <name type="scientific">Candidatus Raymondbacteria bacterium RIFOXYD12_FULL_49_13</name>
    <dbReference type="NCBI Taxonomy" id="1817890"/>
    <lineage>
        <taxon>Bacteria</taxon>
        <taxon>Raymondiibacteriota</taxon>
    </lineage>
</organism>